<dbReference type="EC" id="2.7.7.65" evidence="2"/>
<protein>
    <recommendedName>
        <fullName evidence="2">diguanylate cyclase</fullName>
        <ecNumber evidence="2">2.7.7.65</ecNumber>
    </recommendedName>
</protein>
<dbReference type="RefSeq" id="WP_188917404.1">
    <property type="nucleotide sequence ID" value="NZ_BMPZ01000001.1"/>
</dbReference>
<keyword evidence="5" id="KW-0732">Signal</keyword>
<comment type="catalytic activity">
    <reaction evidence="3">
        <text>2 GTP = 3',3'-c-di-GMP + 2 diphosphate</text>
        <dbReference type="Rhea" id="RHEA:24898"/>
        <dbReference type="ChEBI" id="CHEBI:33019"/>
        <dbReference type="ChEBI" id="CHEBI:37565"/>
        <dbReference type="ChEBI" id="CHEBI:58805"/>
        <dbReference type="EC" id="2.7.7.65"/>
    </reaction>
</comment>
<feature type="transmembrane region" description="Helical" evidence="4">
    <location>
        <begin position="432"/>
        <end position="453"/>
    </location>
</feature>
<keyword evidence="4" id="KW-0472">Membrane</keyword>
<dbReference type="Pfam" id="PF00990">
    <property type="entry name" value="GGDEF"/>
    <property type="match status" value="1"/>
</dbReference>
<dbReference type="InterPro" id="IPR050469">
    <property type="entry name" value="Diguanylate_Cyclase"/>
</dbReference>
<evidence type="ECO:0000256" key="3">
    <source>
        <dbReference type="ARBA" id="ARBA00034247"/>
    </source>
</evidence>
<dbReference type="InterPro" id="IPR019734">
    <property type="entry name" value="TPR_rpt"/>
</dbReference>
<dbReference type="SMART" id="SM00028">
    <property type="entry name" value="TPR"/>
    <property type="match status" value="3"/>
</dbReference>
<dbReference type="GO" id="GO:1902201">
    <property type="term" value="P:negative regulation of bacterial-type flagellum-dependent cell motility"/>
    <property type="evidence" value="ECO:0007669"/>
    <property type="project" value="TreeGrafter"/>
</dbReference>
<dbReference type="InterPro" id="IPR043128">
    <property type="entry name" value="Rev_trsase/Diguanyl_cyclase"/>
</dbReference>
<feature type="domain" description="GGDEF" evidence="6">
    <location>
        <begin position="496"/>
        <end position="626"/>
    </location>
</feature>
<reference evidence="7" key="2">
    <citation type="submission" date="2020-09" db="EMBL/GenBank/DDBJ databases">
        <authorList>
            <person name="Sun Q."/>
            <person name="Ohkuma M."/>
        </authorList>
    </citation>
    <scope>NUCLEOTIDE SEQUENCE</scope>
    <source>
        <strain evidence="7">JCM 30804</strain>
    </source>
</reference>
<comment type="cofactor">
    <cofactor evidence="1">
        <name>Mg(2+)</name>
        <dbReference type="ChEBI" id="CHEBI:18420"/>
    </cofactor>
</comment>
<dbReference type="Gene3D" id="3.30.70.270">
    <property type="match status" value="1"/>
</dbReference>
<feature type="chain" id="PRO_5037185468" description="diguanylate cyclase" evidence="5">
    <location>
        <begin position="27"/>
        <end position="626"/>
    </location>
</feature>
<accession>A0A917JJ78</accession>
<dbReference type="InterPro" id="IPR000160">
    <property type="entry name" value="GGDEF_dom"/>
</dbReference>
<dbReference type="FunFam" id="3.30.70.270:FF:000001">
    <property type="entry name" value="Diguanylate cyclase domain protein"/>
    <property type="match status" value="1"/>
</dbReference>
<dbReference type="PANTHER" id="PTHR45138:SF9">
    <property type="entry name" value="DIGUANYLATE CYCLASE DGCM-RELATED"/>
    <property type="match status" value="1"/>
</dbReference>
<proteinExistence type="predicted"/>
<evidence type="ECO:0000256" key="4">
    <source>
        <dbReference type="SAM" id="Phobius"/>
    </source>
</evidence>
<dbReference type="CDD" id="cd01949">
    <property type="entry name" value="GGDEF"/>
    <property type="match status" value="1"/>
</dbReference>
<reference evidence="7" key="1">
    <citation type="journal article" date="2014" name="Int. J. Syst. Evol. Microbiol.">
        <title>Complete genome sequence of Corynebacterium casei LMG S-19264T (=DSM 44701T), isolated from a smear-ripened cheese.</title>
        <authorList>
            <consortium name="US DOE Joint Genome Institute (JGI-PGF)"/>
            <person name="Walter F."/>
            <person name="Albersmeier A."/>
            <person name="Kalinowski J."/>
            <person name="Ruckert C."/>
        </authorList>
    </citation>
    <scope>NUCLEOTIDE SEQUENCE</scope>
    <source>
        <strain evidence="7">JCM 30804</strain>
    </source>
</reference>
<dbReference type="SUPFAM" id="SSF48452">
    <property type="entry name" value="TPR-like"/>
    <property type="match status" value="2"/>
</dbReference>
<keyword evidence="8" id="KW-1185">Reference proteome</keyword>
<gene>
    <name evidence="7" type="ORF">GCM10009332_04510</name>
</gene>
<comment type="caution">
    <text evidence="7">The sequence shown here is derived from an EMBL/GenBank/DDBJ whole genome shotgun (WGS) entry which is preliminary data.</text>
</comment>
<evidence type="ECO:0000313" key="8">
    <source>
        <dbReference type="Proteomes" id="UP000613743"/>
    </source>
</evidence>
<dbReference type="InterPro" id="IPR011990">
    <property type="entry name" value="TPR-like_helical_dom_sf"/>
</dbReference>
<evidence type="ECO:0000256" key="1">
    <source>
        <dbReference type="ARBA" id="ARBA00001946"/>
    </source>
</evidence>
<name>A0A917JJ78_9GAMM</name>
<dbReference type="SMART" id="SM00267">
    <property type="entry name" value="GGDEF"/>
    <property type="match status" value="1"/>
</dbReference>
<sequence length="626" mass="71574">MNLFYKTIVVLIFCFSCTMGSFPLLAASDNPKADEIFEKIINGHGTSDSHSQMLSELETLISRSDTPRRMRLNALKCWEPDISNNQVINAAIAYADQWLQHDSMAPYPKLKLELLLCKSWYLEQKNEVEIAMQGYNQAVKQAYALEDNRLIADARSIRGELFSFQGNFSAALEDLITAQHLYENQELSYWSNYNLGSIATSYRRFGDPQNAIRYFEQQKQAHLKRGEIDIATGIETEIGFSYEELGEYEKALEKHLKVYRAGEQKKLAEFDMAIFALNVAAALLRLERTQEALQYLQQAKPHIASDQIGFYGELNIYLAQAYLNTSKLELAFKHVVLAEKSHRKSKNQRGEERALFIKSQILGENQDWQAAYDTQRQLFETHKALDAKQESRRTAEIRGRFNSDKMEQENLQLLEYKRLKEQEHIITQQNKYLQVAVLLLALVIIIILGLYLLKQFRRTRTLEALALTDHLTQLPNRRHIYVRGEKEFAKSKANHTDFSIILFDADHFKKVNDILGHDAGDNVLVKLAQLSASMMRKGDMVGRIGGEEFLILLRETPLNQAQIIAERLVTTIANENLDDIDPGFRVTISAGVAAIDGQTNFKELMSRADQALYEAKEAGRNCVKRG</sequence>
<dbReference type="Proteomes" id="UP000613743">
    <property type="component" value="Unassembled WGS sequence"/>
</dbReference>
<dbReference type="Pfam" id="PF13176">
    <property type="entry name" value="TPR_7"/>
    <property type="match status" value="1"/>
</dbReference>
<dbReference type="SUPFAM" id="SSF55073">
    <property type="entry name" value="Nucleotide cyclase"/>
    <property type="match status" value="1"/>
</dbReference>
<dbReference type="GO" id="GO:0043709">
    <property type="term" value="P:cell adhesion involved in single-species biofilm formation"/>
    <property type="evidence" value="ECO:0007669"/>
    <property type="project" value="TreeGrafter"/>
</dbReference>
<evidence type="ECO:0000256" key="2">
    <source>
        <dbReference type="ARBA" id="ARBA00012528"/>
    </source>
</evidence>
<feature type="signal peptide" evidence="5">
    <location>
        <begin position="1"/>
        <end position="26"/>
    </location>
</feature>
<dbReference type="Gene3D" id="1.25.40.10">
    <property type="entry name" value="Tetratricopeptide repeat domain"/>
    <property type="match status" value="1"/>
</dbReference>
<dbReference type="InterPro" id="IPR029787">
    <property type="entry name" value="Nucleotide_cyclase"/>
</dbReference>
<keyword evidence="4" id="KW-0812">Transmembrane</keyword>
<organism evidence="7 8">
    <name type="scientific">Shewanella gelidii</name>
    <dbReference type="NCBI Taxonomy" id="1642821"/>
    <lineage>
        <taxon>Bacteria</taxon>
        <taxon>Pseudomonadati</taxon>
        <taxon>Pseudomonadota</taxon>
        <taxon>Gammaproteobacteria</taxon>
        <taxon>Alteromonadales</taxon>
        <taxon>Shewanellaceae</taxon>
        <taxon>Shewanella</taxon>
    </lineage>
</organism>
<dbReference type="EMBL" id="BMPZ01000001">
    <property type="protein sequence ID" value="GGI70351.1"/>
    <property type="molecule type" value="Genomic_DNA"/>
</dbReference>
<evidence type="ECO:0000256" key="5">
    <source>
        <dbReference type="SAM" id="SignalP"/>
    </source>
</evidence>
<dbReference type="GO" id="GO:0005886">
    <property type="term" value="C:plasma membrane"/>
    <property type="evidence" value="ECO:0007669"/>
    <property type="project" value="TreeGrafter"/>
</dbReference>
<keyword evidence="4" id="KW-1133">Transmembrane helix</keyword>
<dbReference type="PROSITE" id="PS50887">
    <property type="entry name" value="GGDEF"/>
    <property type="match status" value="1"/>
</dbReference>
<dbReference type="NCBIfam" id="TIGR00254">
    <property type="entry name" value="GGDEF"/>
    <property type="match status" value="1"/>
</dbReference>
<dbReference type="AlphaFoldDB" id="A0A917JJ78"/>
<dbReference type="PANTHER" id="PTHR45138">
    <property type="entry name" value="REGULATORY COMPONENTS OF SENSORY TRANSDUCTION SYSTEM"/>
    <property type="match status" value="1"/>
</dbReference>
<evidence type="ECO:0000313" key="7">
    <source>
        <dbReference type="EMBL" id="GGI70351.1"/>
    </source>
</evidence>
<evidence type="ECO:0000259" key="6">
    <source>
        <dbReference type="PROSITE" id="PS50887"/>
    </source>
</evidence>
<dbReference type="GO" id="GO:0052621">
    <property type="term" value="F:diguanylate cyclase activity"/>
    <property type="evidence" value="ECO:0007669"/>
    <property type="project" value="UniProtKB-EC"/>
</dbReference>